<evidence type="ECO:0000313" key="1">
    <source>
        <dbReference type="EMBL" id="KKM80056.1"/>
    </source>
</evidence>
<gene>
    <name evidence="1" type="ORF">LCGC14_1343810</name>
</gene>
<sequence length="53" mass="5945">MIHLSPDVARLPRMPLPTTRWCDDCGSRFVLLPGKEGLACKCRYLVARLMGEA</sequence>
<proteinExistence type="predicted"/>
<protein>
    <submittedName>
        <fullName evidence="1">Uncharacterized protein</fullName>
    </submittedName>
</protein>
<dbReference type="AlphaFoldDB" id="A0A0F9KZA7"/>
<reference evidence="1" key="1">
    <citation type="journal article" date="2015" name="Nature">
        <title>Complex archaea that bridge the gap between prokaryotes and eukaryotes.</title>
        <authorList>
            <person name="Spang A."/>
            <person name="Saw J.H."/>
            <person name="Jorgensen S.L."/>
            <person name="Zaremba-Niedzwiedzka K."/>
            <person name="Martijn J."/>
            <person name="Lind A.E."/>
            <person name="van Eijk R."/>
            <person name="Schleper C."/>
            <person name="Guy L."/>
            <person name="Ettema T.J."/>
        </authorList>
    </citation>
    <scope>NUCLEOTIDE SEQUENCE</scope>
</reference>
<organism evidence="1">
    <name type="scientific">marine sediment metagenome</name>
    <dbReference type="NCBI Taxonomy" id="412755"/>
    <lineage>
        <taxon>unclassified sequences</taxon>
        <taxon>metagenomes</taxon>
        <taxon>ecological metagenomes</taxon>
    </lineage>
</organism>
<comment type="caution">
    <text evidence="1">The sequence shown here is derived from an EMBL/GenBank/DDBJ whole genome shotgun (WGS) entry which is preliminary data.</text>
</comment>
<name>A0A0F9KZA7_9ZZZZ</name>
<accession>A0A0F9KZA7</accession>
<dbReference type="EMBL" id="LAZR01008240">
    <property type="protein sequence ID" value="KKM80056.1"/>
    <property type="molecule type" value="Genomic_DNA"/>
</dbReference>